<name>A2SC01_METPP</name>
<dbReference type="HOGENOM" id="CLU_004585_5_4_4"/>
<dbReference type="InterPro" id="IPR027417">
    <property type="entry name" value="P-loop_NTPase"/>
</dbReference>
<keyword evidence="5 11" id="KW-0347">Helicase</keyword>
<dbReference type="AlphaFoldDB" id="A2SC01"/>
<dbReference type="InterPro" id="IPR014016">
    <property type="entry name" value="UvrD-like_ATP-bd"/>
</dbReference>
<proteinExistence type="inferred from homology"/>
<evidence type="ECO:0000259" key="13">
    <source>
        <dbReference type="PROSITE" id="PS51198"/>
    </source>
</evidence>
<evidence type="ECO:0000259" key="14">
    <source>
        <dbReference type="PROSITE" id="PS51217"/>
    </source>
</evidence>
<evidence type="ECO:0000313" key="16">
    <source>
        <dbReference type="Proteomes" id="UP000000366"/>
    </source>
</evidence>
<comment type="catalytic activity">
    <reaction evidence="9 11">
        <text>Couples ATP hydrolysis with the unwinding of duplex DNA by translocating in the 3'-5' direction.</text>
        <dbReference type="EC" id="5.6.2.4"/>
    </reaction>
</comment>
<dbReference type="PROSITE" id="PS51198">
    <property type="entry name" value="UVRD_HELICASE_ATP_BIND"/>
    <property type="match status" value="1"/>
</dbReference>
<keyword evidence="4 11" id="KW-0378">Hydrolase</keyword>
<comment type="function">
    <text evidence="11">Rep helicase is a single-stranded DNA-dependent ATPase involved in DNA replication; it can initiate unwinding at a nick in the DNA. It binds to the single-stranded DNA and acts in a progressive fashion along the DNA in the 3' to 5' direction.</text>
</comment>
<evidence type="ECO:0000313" key="15">
    <source>
        <dbReference type="EMBL" id="ABM93090.1"/>
    </source>
</evidence>
<dbReference type="EMBL" id="CP000555">
    <property type="protein sequence ID" value="ABM93090.1"/>
    <property type="molecule type" value="Genomic_DNA"/>
</dbReference>
<evidence type="ECO:0000256" key="8">
    <source>
        <dbReference type="ARBA" id="ARBA00023235"/>
    </source>
</evidence>
<keyword evidence="6 11" id="KW-0067">ATP-binding</keyword>
<dbReference type="Pfam" id="PF00580">
    <property type="entry name" value="UvrD-helicase"/>
    <property type="match status" value="1"/>
</dbReference>
<dbReference type="GO" id="GO:0005524">
    <property type="term" value="F:ATP binding"/>
    <property type="evidence" value="ECO:0007669"/>
    <property type="project" value="UniProtKB-UniRule"/>
</dbReference>
<dbReference type="HAMAP" id="MF_01920">
    <property type="entry name" value="Helicase_Rep"/>
    <property type="match status" value="1"/>
</dbReference>
<keyword evidence="8 11" id="KW-0413">Isomerase</keyword>
<dbReference type="PANTHER" id="PTHR11070:SF64">
    <property type="entry name" value="ATP-DEPENDENT DNA HELICASE REP"/>
    <property type="match status" value="1"/>
</dbReference>
<keyword evidence="7 11" id="KW-0238">DNA-binding</keyword>
<dbReference type="GO" id="GO:0003697">
    <property type="term" value="F:single-stranded DNA binding"/>
    <property type="evidence" value="ECO:0007669"/>
    <property type="project" value="UniProtKB-UniRule"/>
</dbReference>
<evidence type="ECO:0000256" key="1">
    <source>
        <dbReference type="ARBA" id="ARBA00009922"/>
    </source>
</evidence>
<evidence type="ECO:0000256" key="12">
    <source>
        <dbReference type="PROSITE-ProRule" id="PRU00560"/>
    </source>
</evidence>
<dbReference type="CDD" id="cd18807">
    <property type="entry name" value="SF1_C_UvrD"/>
    <property type="match status" value="1"/>
</dbReference>
<dbReference type="InterPro" id="IPR000212">
    <property type="entry name" value="DNA_helicase_UvrD/REP"/>
</dbReference>
<feature type="domain" description="UvrD-like helicase ATP-binding" evidence="13">
    <location>
        <begin position="1"/>
        <end position="276"/>
    </location>
</feature>
<gene>
    <name evidence="11" type="primary">rep</name>
    <name evidence="15" type="ordered locus">Mpe_A0128</name>
</gene>
<sequence length="693" mass="75963">MQAVHHLAGPCLVLAGAGSGKTRVITHKIARLLEAGLAPSQIAAITFTNKAAAEMRERAKALVGARPAKGLLISTFHSLGVRLLREDGAALGLKPQFSILDSDDVLGILRDAGGTTDAKTARRWQWAISLWKNQGLTPAQAEAEAKNPDEVQAARVMTRYQERLAAYQAVDFDDLIGLPVALLQRHDVVRAKWQAALRHVLVDEYQDTNAQQYELLKLLVGDGQGGRDRPAMFTAVGDDDQSIYGWRGATIDNLKRLPQDYPDLQVIPLEQNYRSTGNILRAANHVIAANPKIFDKKLWSEFGDGEPVRVVESDSEEHEAERAVARIQALRGQGGAAAGAVGGQGIEWKDFAILYRANHQARVFEQALRKAQIPYKVSGGQSYFERAEIKDLCAWLRLLVNQDDDPAFLRAVTTPKRGIGHQTLAGLGEFAGRWKVSLYEALFAESLGTVLSAKAVGSLHEFGRCVNDLEYRARQTVGAEDARALLMGWLKDIGYEQHLHDGEDSEKLAAARWSNVLDFVEWIARRCGGETADDGSGQESERRSVLEVAQTIAVIISLAERGDDQNVLTLSTLHAAKGLEWPHVVLAGVNEGLLPFKTDDESLTAAALVQRLEEERRLMYVGITRARSTLAVSWLKRRKRGRETVAGAPSRFIAEMKLEEGRVKEDPREKLKALRAAFAAKAAQPASGPTAAD</sequence>
<feature type="binding site" evidence="11">
    <location>
        <position position="274"/>
    </location>
    <ligand>
        <name>ATP</name>
        <dbReference type="ChEBI" id="CHEBI:30616"/>
    </ligand>
</feature>
<evidence type="ECO:0000256" key="11">
    <source>
        <dbReference type="HAMAP-Rule" id="MF_01920"/>
    </source>
</evidence>
<evidence type="ECO:0000256" key="2">
    <source>
        <dbReference type="ARBA" id="ARBA00022705"/>
    </source>
</evidence>
<dbReference type="GO" id="GO:0000725">
    <property type="term" value="P:recombinational repair"/>
    <property type="evidence" value="ECO:0007669"/>
    <property type="project" value="TreeGrafter"/>
</dbReference>
<evidence type="ECO:0000256" key="5">
    <source>
        <dbReference type="ARBA" id="ARBA00022806"/>
    </source>
</evidence>
<keyword evidence="3 11" id="KW-0547">Nucleotide-binding</keyword>
<accession>A2SC01</accession>
<evidence type="ECO:0000256" key="9">
    <source>
        <dbReference type="ARBA" id="ARBA00034617"/>
    </source>
</evidence>
<reference evidence="15 16" key="1">
    <citation type="journal article" date="2007" name="J. Bacteriol.">
        <title>Whole-genome analysis of the methyl tert-butyl ether-degrading beta-proteobacterium Methylibium petroleiphilum PM1.</title>
        <authorList>
            <person name="Kane S.R."/>
            <person name="Chakicherla A.Y."/>
            <person name="Chain P.S.G."/>
            <person name="Schmidt R."/>
            <person name="Shin M.W."/>
            <person name="Legler T.C."/>
            <person name="Scow K.M."/>
            <person name="Larimer F.W."/>
            <person name="Lucas S.M."/>
            <person name="Richardson P.M."/>
            <person name="Hristova K.R."/>
        </authorList>
    </citation>
    <scope>NUCLEOTIDE SEQUENCE [LARGE SCALE GENOMIC DNA]</scope>
    <source>
        <strain evidence="16">ATCC BAA-1232 / LMG 22953 / PM1</strain>
    </source>
</reference>
<evidence type="ECO:0000256" key="3">
    <source>
        <dbReference type="ARBA" id="ARBA00022741"/>
    </source>
</evidence>
<comment type="similarity">
    <text evidence="1 11">Belongs to the helicase family. UvrD subfamily.</text>
</comment>
<dbReference type="SUPFAM" id="SSF52540">
    <property type="entry name" value="P-loop containing nucleoside triphosphate hydrolases"/>
    <property type="match status" value="1"/>
</dbReference>
<evidence type="ECO:0000256" key="7">
    <source>
        <dbReference type="ARBA" id="ARBA00023125"/>
    </source>
</evidence>
<dbReference type="GO" id="GO:0043138">
    <property type="term" value="F:3'-5' DNA helicase activity"/>
    <property type="evidence" value="ECO:0007669"/>
    <property type="project" value="UniProtKB-UniRule"/>
</dbReference>
<dbReference type="KEGG" id="mpt:Mpe_A0128"/>
<dbReference type="EC" id="5.6.2.4" evidence="11"/>
<feature type="domain" description="UvrD-like helicase C-terminal" evidence="14">
    <location>
        <begin position="277"/>
        <end position="578"/>
    </location>
</feature>
<keyword evidence="2 11" id="KW-0235">DNA replication</keyword>
<dbReference type="CDD" id="cd17932">
    <property type="entry name" value="DEXQc_UvrD"/>
    <property type="match status" value="1"/>
</dbReference>
<dbReference type="eggNOG" id="COG0210">
    <property type="taxonomic scope" value="Bacteria"/>
</dbReference>
<comment type="subunit">
    <text evidence="11">Homodimer.</text>
</comment>
<organism evidence="15 16">
    <name type="scientific">Methylibium petroleiphilum (strain ATCC BAA-1232 / LMG 22953 / PM1)</name>
    <dbReference type="NCBI Taxonomy" id="420662"/>
    <lineage>
        <taxon>Bacteria</taxon>
        <taxon>Pseudomonadati</taxon>
        <taxon>Pseudomonadota</taxon>
        <taxon>Betaproteobacteria</taxon>
        <taxon>Burkholderiales</taxon>
        <taxon>Sphaerotilaceae</taxon>
        <taxon>Methylibium</taxon>
    </lineage>
</organism>
<dbReference type="Gene3D" id="1.10.486.10">
    <property type="entry name" value="PCRA, domain 4"/>
    <property type="match status" value="1"/>
</dbReference>
<dbReference type="PROSITE" id="PS51217">
    <property type="entry name" value="UVRD_HELICASE_CTER"/>
    <property type="match status" value="1"/>
</dbReference>
<dbReference type="InterPro" id="IPR005752">
    <property type="entry name" value="Helicase_Rep"/>
</dbReference>
<dbReference type="STRING" id="420662.Mpe_A0128"/>
<dbReference type="Pfam" id="PF13361">
    <property type="entry name" value="UvrD_C"/>
    <property type="match status" value="1"/>
</dbReference>
<evidence type="ECO:0000256" key="6">
    <source>
        <dbReference type="ARBA" id="ARBA00022840"/>
    </source>
</evidence>
<dbReference type="GO" id="GO:0006260">
    <property type="term" value="P:DNA replication"/>
    <property type="evidence" value="ECO:0007669"/>
    <property type="project" value="UniProtKB-UniRule"/>
</dbReference>
<dbReference type="Proteomes" id="UP000000366">
    <property type="component" value="Chromosome"/>
</dbReference>
<comment type="catalytic activity">
    <reaction evidence="10 11">
        <text>ATP + H2O = ADP + phosphate + H(+)</text>
        <dbReference type="Rhea" id="RHEA:13065"/>
        <dbReference type="ChEBI" id="CHEBI:15377"/>
        <dbReference type="ChEBI" id="CHEBI:15378"/>
        <dbReference type="ChEBI" id="CHEBI:30616"/>
        <dbReference type="ChEBI" id="CHEBI:43474"/>
        <dbReference type="ChEBI" id="CHEBI:456216"/>
        <dbReference type="EC" id="5.6.2.4"/>
    </reaction>
</comment>
<dbReference type="GO" id="GO:0016887">
    <property type="term" value="F:ATP hydrolysis activity"/>
    <property type="evidence" value="ECO:0007669"/>
    <property type="project" value="RHEA"/>
</dbReference>
<dbReference type="Gene3D" id="1.10.10.160">
    <property type="match status" value="1"/>
</dbReference>
<dbReference type="GO" id="GO:0005829">
    <property type="term" value="C:cytosol"/>
    <property type="evidence" value="ECO:0007669"/>
    <property type="project" value="TreeGrafter"/>
</dbReference>
<evidence type="ECO:0000256" key="4">
    <source>
        <dbReference type="ARBA" id="ARBA00022801"/>
    </source>
</evidence>
<protein>
    <recommendedName>
        <fullName evidence="11">ATP-dependent DNA helicase Rep</fullName>
        <ecNumber evidence="11">5.6.2.4</ecNumber>
    </recommendedName>
    <alternativeName>
        <fullName evidence="11">DNA 3'-5' helicase Rep</fullName>
    </alternativeName>
</protein>
<dbReference type="PANTHER" id="PTHR11070">
    <property type="entry name" value="UVRD / RECB / PCRA DNA HELICASE FAMILY MEMBER"/>
    <property type="match status" value="1"/>
</dbReference>
<dbReference type="InterPro" id="IPR013986">
    <property type="entry name" value="DExx_box_DNA_helicase_dom_sf"/>
</dbReference>
<keyword evidence="16" id="KW-1185">Reference proteome</keyword>
<dbReference type="InterPro" id="IPR014017">
    <property type="entry name" value="DNA_helicase_UvrD-like_C"/>
</dbReference>
<feature type="binding site" evidence="12">
    <location>
        <begin position="15"/>
        <end position="22"/>
    </location>
    <ligand>
        <name>ATP</name>
        <dbReference type="ChEBI" id="CHEBI:30616"/>
    </ligand>
</feature>
<evidence type="ECO:0000256" key="10">
    <source>
        <dbReference type="ARBA" id="ARBA00048988"/>
    </source>
</evidence>
<dbReference type="Gene3D" id="3.40.50.300">
    <property type="entry name" value="P-loop containing nucleotide triphosphate hydrolases"/>
    <property type="match status" value="2"/>
</dbReference>